<dbReference type="SMART" id="SM00182">
    <property type="entry name" value="CULLIN"/>
    <property type="match status" value="1"/>
</dbReference>
<dbReference type="PANTHER" id="PTHR11932">
    <property type="entry name" value="CULLIN"/>
    <property type="match status" value="1"/>
</dbReference>
<keyword evidence="2" id="KW-1017">Isopeptide bond</keyword>
<comment type="similarity">
    <text evidence="1 4 5">Belongs to the cullin family.</text>
</comment>
<dbReference type="SUPFAM" id="SSF74788">
    <property type="entry name" value="Cullin repeat-like"/>
    <property type="match status" value="1"/>
</dbReference>
<feature type="compositionally biased region" description="Low complexity" evidence="6">
    <location>
        <begin position="39"/>
        <end position="52"/>
    </location>
</feature>
<dbReference type="InterPro" id="IPR019559">
    <property type="entry name" value="Cullin_neddylation_domain"/>
</dbReference>
<dbReference type="SMART" id="SM00884">
    <property type="entry name" value="Cullin_Nedd8"/>
    <property type="match status" value="1"/>
</dbReference>
<dbReference type="InterPro" id="IPR001373">
    <property type="entry name" value="Cullin_N"/>
</dbReference>
<dbReference type="Pfam" id="PF00888">
    <property type="entry name" value="Cullin"/>
    <property type="match status" value="1"/>
</dbReference>
<dbReference type="FunFam" id="1.10.10.10:FF:000050">
    <property type="entry name" value="Cullin 4B"/>
    <property type="match status" value="1"/>
</dbReference>
<accession>A0A1X0RN54</accession>
<dbReference type="EMBL" id="KV921533">
    <property type="protein sequence ID" value="ORE13475.1"/>
    <property type="molecule type" value="Genomic_DNA"/>
</dbReference>
<evidence type="ECO:0000259" key="7">
    <source>
        <dbReference type="PROSITE" id="PS50069"/>
    </source>
</evidence>
<dbReference type="InterPro" id="IPR059120">
    <property type="entry name" value="Cullin-like_AB"/>
</dbReference>
<dbReference type="InterPro" id="IPR056913">
    <property type="entry name" value="TRAPPC10/Trs130_N"/>
</dbReference>
<feature type="domain" description="Cullin family profile" evidence="7">
    <location>
        <begin position="425"/>
        <end position="651"/>
    </location>
</feature>
<evidence type="ECO:0000256" key="6">
    <source>
        <dbReference type="SAM" id="MobiDB-lite"/>
    </source>
</evidence>
<evidence type="ECO:0000313" key="8">
    <source>
        <dbReference type="EMBL" id="ORE13475.1"/>
    </source>
</evidence>
<dbReference type="Pfam" id="PF23274">
    <property type="entry name" value="DUF7077"/>
    <property type="match status" value="1"/>
</dbReference>
<dbReference type="Pfam" id="PF24967">
    <property type="entry name" value="NTS_TR130"/>
    <property type="match status" value="1"/>
</dbReference>
<dbReference type="SUPFAM" id="SSF75632">
    <property type="entry name" value="Cullin homology domain"/>
    <property type="match status" value="1"/>
</dbReference>
<dbReference type="InterPro" id="IPR036317">
    <property type="entry name" value="Cullin_homology_sf"/>
</dbReference>
<dbReference type="InterPro" id="IPR045093">
    <property type="entry name" value="Cullin"/>
</dbReference>
<sequence>MPPKPITKTPKVSKKRKLEDPSQPKLDYFYQKNDPMQIDSSKSPSTSDKPPTLGSIRQQLIVPKVTIVNFNPSRPSELPPTFIADAWKLQKDLILAIFSNATTHMNYAAAARLCENLCRYGKAEELYERLKSEIEVHVKHIQASLSVQDDALLEKLNTQWESLCHHLSIIRNVFMELDRYYVLSTTKYASILQLGIDVFRETVMSSTEFRRAVILQTLKLIEQDRDGIDVNKQLIKDILHMLQELKFYKSDFESTFLEHTVAYYKQESNRLLNTLSVWDYIHHAYKRQQEETETRISHYLNIQTKHPLLNAVTDQLVYQNVNTILNRGFEEMMNKKMYDTLSTLYTLLLNNSNMSLLRASFGDYIKNYGVALIKDPKKDASMVSSLLDFKKELDQILQNCFQNDTTFTNALKEGFEYFINTRQNKPAEMIAKYLDTRLKAPAKKQARTSDDDIMTTVDYVLTLFRFVQGKDAFEAYYKRYLAKRLLLERSLSMEAECQVVEKLKSQCGHEFTKNFETMLKDIHVSFDLIQDFKEKSQYPIYVKVITQAVWPSYSATSLTLSPEMIKCQEAYHQFYASRFKGRKLIWQNSLSSCVLIAHFPKETKELSMSLPQAAVLLLFNRLDKPTWTVNEIKEATSLEDSELSRTLLSLSTGSYAVLIKVKGGSGPLVGTDTFQFNTDFEAAGVRLKIPAIQQEQTVEEKKEVESKVLVNRQHQLEAAIVRIMKANKTLSQEDLLNQVFQQVKFPVNVTDFKRRVESLIERDYLMRDPSDNSMFVYQTNEWTEAYNCDEYGVWPLVADDLSARLPLRNLKWQPSSQRAECLISTLEVDLKRFTPDPSPLPLPSTTQTVYLNLYFVTCEDNEVYKTRIRKNIRSWLDLVQSKKIQEWLIVYVAEADTKRSNNYLGLKSSIFDKIRTDFNPPKQDSFDMQVLQIQEDTRRLDMQRHMPGWNYCTFFILKEGLAQAFEIMTLYEDALIQYDELEASFFQVLKDKALAWFGHFGGTDPGDDSGNVLDFKRKNYRDMINKNMISVFDFRCYLFARQCRMLLKMHKVIEVTARAQLFITNFILSIRENESNLPDNFVESWLDKIGIRCKHLPMTDPFSIYINHTLDAQQENDNEKPARGITNTKLIEAMQSVEAFDKTYMGLSTRAIKSYDASFRSRAALNVHGDIAALKYIRGKYEEAVRIYESVIWRYGEQEWGSIENSLLIKCADSQKRLGKANQYVESLLALLRNAIFLSAEESSFYTDELINHVGTLDKEIKRPFSPIFSVHVMRIIDDPNIVETSSVEVCIDNHLPKKIGYDTISLRLVGNDPEQISYTIHNKDLLPGKNVFLLTSDTSVSGNYVVEMCEMKLGKLIFSHNFLHAGQKKRTVRLNHDIKQLYATASQPNEICLGERQKVSVKISSREAKTTRGLLLLESQTEEVQIVNVPKVTGVLHSDSNVKELQLDVLETGEIVLIDLEPNQLLEIFIVYDGPYTEFDYRVKTTITYEINGMLRKFISSDFIRVTVPLLVTESTIFRETCVFLKVELSCNGELPVRIFGSHAKPSTYYLVEGESKLSSCDMTLFPRQTVTFIYKLVKRSTDGKDSEIDNQVNSKIHFTVKFLSLKDDQHLPYIFEKIKEEFLKSVDYVGYGLTDVVQLNDFDAELCESFLLHRDLKTKVELLDLIEEFFEENVAVTAQTIKQHSTNLNLHSITFPLEVPKTKILHTAELILPPKKDLLVTEAYPCILRIKQSTYWNTSTTDEETHKDEFCYDIDVDYENWLLSGKRRLRFVSKPGEVNEFSISLVPLRTGNLLLPSVRVSAVSPEIFASTVYLNSAQQILVKPKSRTATFFVEQQQRFIQPSSQGSFNTVF</sequence>
<dbReference type="Pfam" id="PF12584">
    <property type="entry name" value="TRAPPC10"/>
    <property type="match status" value="1"/>
</dbReference>
<dbReference type="PROSITE" id="PS50069">
    <property type="entry name" value="CULLIN_2"/>
    <property type="match status" value="1"/>
</dbReference>
<keyword evidence="3" id="KW-0832">Ubl conjugation</keyword>
<dbReference type="InterPro" id="IPR056916">
    <property type="entry name" value="NTS_TR130"/>
</dbReference>
<dbReference type="Gene3D" id="3.30.230.130">
    <property type="entry name" value="Cullin, Chain C, Domain 2"/>
    <property type="match status" value="1"/>
</dbReference>
<evidence type="ECO:0000256" key="5">
    <source>
        <dbReference type="RuleBase" id="RU003829"/>
    </source>
</evidence>
<dbReference type="Pfam" id="PF10557">
    <property type="entry name" value="Cullin_Nedd8"/>
    <property type="match status" value="1"/>
</dbReference>
<dbReference type="OMA" id="TETRISH"/>
<protein>
    <submittedName>
        <fullName evidence="8">Cullin-domain-containing protein</fullName>
    </submittedName>
</protein>
<dbReference type="InterPro" id="IPR055505">
    <property type="entry name" value="DUF7077"/>
</dbReference>
<dbReference type="InterPro" id="IPR036388">
    <property type="entry name" value="WH-like_DNA-bd_sf"/>
</dbReference>
<dbReference type="InterPro" id="IPR036390">
    <property type="entry name" value="WH_DNA-bd_sf"/>
</dbReference>
<dbReference type="SUPFAM" id="SSF46785">
    <property type="entry name" value="Winged helix' DNA-binding domain"/>
    <property type="match status" value="1"/>
</dbReference>
<dbReference type="InterPro" id="IPR016158">
    <property type="entry name" value="Cullin_homology"/>
</dbReference>
<dbReference type="Gene3D" id="1.20.1310.10">
    <property type="entry name" value="Cullin Repeats"/>
    <property type="match status" value="4"/>
</dbReference>
<organism evidence="8 9">
    <name type="scientific">Rhizopus microsporus</name>
    <dbReference type="NCBI Taxonomy" id="58291"/>
    <lineage>
        <taxon>Eukaryota</taxon>
        <taxon>Fungi</taxon>
        <taxon>Fungi incertae sedis</taxon>
        <taxon>Mucoromycota</taxon>
        <taxon>Mucoromycotina</taxon>
        <taxon>Mucoromycetes</taxon>
        <taxon>Mucorales</taxon>
        <taxon>Mucorineae</taxon>
        <taxon>Rhizopodaceae</taxon>
        <taxon>Rhizopus</taxon>
    </lineage>
</organism>
<reference evidence="8 9" key="1">
    <citation type="journal article" date="2016" name="Proc. Natl. Acad. Sci. U.S.A.">
        <title>Lipid metabolic changes in an early divergent fungus govern the establishment of a mutualistic symbiosis with endobacteria.</title>
        <authorList>
            <person name="Lastovetsky O.A."/>
            <person name="Gaspar M.L."/>
            <person name="Mondo S.J."/>
            <person name="LaButti K.M."/>
            <person name="Sandor L."/>
            <person name="Grigoriev I.V."/>
            <person name="Henry S.A."/>
            <person name="Pawlowska T.E."/>
        </authorList>
    </citation>
    <scope>NUCLEOTIDE SEQUENCE [LARGE SCALE GENOMIC DNA]</scope>
    <source>
        <strain evidence="8 9">ATCC 11559</strain>
    </source>
</reference>
<name>A0A1X0RN54_RHIZD</name>
<proteinExistence type="inferred from homology"/>
<gene>
    <name evidence="8" type="ORF">BCV71DRAFT_189108</name>
</gene>
<dbReference type="InterPro" id="IPR022233">
    <property type="entry name" value="TRAPPC10/Trs130_C"/>
</dbReference>
<dbReference type="InterPro" id="IPR016159">
    <property type="entry name" value="Cullin_repeat-like_dom_sf"/>
</dbReference>
<dbReference type="GO" id="GO:0031625">
    <property type="term" value="F:ubiquitin protein ligase binding"/>
    <property type="evidence" value="ECO:0007669"/>
    <property type="project" value="InterPro"/>
</dbReference>
<evidence type="ECO:0000256" key="2">
    <source>
        <dbReference type="ARBA" id="ARBA00022499"/>
    </source>
</evidence>
<evidence type="ECO:0000256" key="1">
    <source>
        <dbReference type="ARBA" id="ARBA00006019"/>
    </source>
</evidence>
<dbReference type="GO" id="GO:0006511">
    <property type="term" value="P:ubiquitin-dependent protein catabolic process"/>
    <property type="evidence" value="ECO:0007669"/>
    <property type="project" value="InterPro"/>
</dbReference>
<dbReference type="VEuPathDB" id="FungiDB:BCV72DRAFT_212268"/>
<evidence type="ECO:0000313" key="9">
    <source>
        <dbReference type="Proteomes" id="UP000242381"/>
    </source>
</evidence>
<dbReference type="FunFam" id="1.20.1310.10:FF:000001">
    <property type="entry name" value="Cullin 3"/>
    <property type="match status" value="1"/>
</dbReference>
<evidence type="ECO:0000256" key="4">
    <source>
        <dbReference type="PROSITE-ProRule" id="PRU00330"/>
    </source>
</evidence>
<feature type="region of interest" description="Disordered" evidence="6">
    <location>
        <begin position="1"/>
        <end position="55"/>
    </location>
</feature>
<dbReference type="Pfam" id="PF26557">
    <property type="entry name" value="Cullin_AB"/>
    <property type="match status" value="1"/>
</dbReference>
<dbReference type="Pfam" id="PF23036">
    <property type="entry name" value="TRAPPC10_1st"/>
    <property type="match status" value="2"/>
</dbReference>
<dbReference type="Gene3D" id="1.10.10.10">
    <property type="entry name" value="Winged helix-like DNA-binding domain superfamily/Winged helix DNA-binding domain"/>
    <property type="match status" value="1"/>
</dbReference>
<evidence type="ECO:0000256" key="3">
    <source>
        <dbReference type="ARBA" id="ARBA00022843"/>
    </source>
</evidence>
<dbReference type="Proteomes" id="UP000242381">
    <property type="component" value="Unassembled WGS sequence"/>
</dbReference>
<dbReference type="FunFam" id="1.20.1310.10:FF:000002">
    <property type="entry name" value="cullin-3 isoform X1"/>
    <property type="match status" value="1"/>
</dbReference>